<dbReference type="Pfam" id="PF01757">
    <property type="entry name" value="Acyl_transf_3"/>
    <property type="match status" value="1"/>
</dbReference>
<evidence type="ECO:0000259" key="2">
    <source>
        <dbReference type="Pfam" id="PF01757"/>
    </source>
</evidence>
<proteinExistence type="predicted"/>
<keyword evidence="1" id="KW-0472">Membrane</keyword>
<feature type="transmembrane region" description="Helical" evidence="1">
    <location>
        <begin position="199"/>
        <end position="219"/>
    </location>
</feature>
<dbReference type="Proteomes" id="UP000004079">
    <property type="component" value="Unassembled WGS sequence"/>
</dbReference>
<dbReference type="STRING" id="649760.HMPREF0971_01153"/>
<feature type="transmembrane region" description="Helical" evidence="1">
    <location>
        <begin position="146"/>
        <end position="162"/>
    </location>
</feature>
<dbReference type="InterPro" id="IPR002656">
    <property type="entry name" value="Acyl_transf_3_dom"/>
</dbReference>
<feature type="transmembrane region" description="Helical" evidence="1">
    <location>
        <begin position="231"/>
        <end position="251"/>
    </location>
</feature>
<feature type="transmembrane region" description="Helical" evidence="1">
    <location>
        <begin position="77"/>
        <end position="95"/>
    </location>
</feature>
<gene>
    <name evidence="3" type="ORF">HMPREF0971_01153</name>
</gene>
<sequence>MRDSNMELLRLFAMFLVMLVHVLLLIPIHDGILVNVCPKSVSCLYILDGFSVVCVNVFVLLSGWFGISLKKESLLKLLFQVFFFSLLIFLFFCLKEGMFSWQVASTIFMFNHNDYWFVKAYIGLYLFSPALNMFVKNLTQTQFKTILILLLSFQTIYGWLDINGVDWIAGGYSAYSFMILYLLARYVRKYMADKISLSFIKLFFSYLLIGLFQAIVGYLLTSFGYSVSGRLFTYTNPIVIIQSLLLVLAFSKLNFKSRIVNILSTSCLAIYLFHGNELILRPIYGKMIADWFFQLSFPLFCCYTFFIIMFFYIFAIVIDRIRIFLWNRIYG</sequence>
<dbReference type="GO" id="GO:0016747">
    <property type="term" value="F:acyltransferase activity, transferring groups other than amino-acyl groups"/>
    <property type="evidence" value="ECO:0007669"/>
    <property type="project" value="InterPro"/>
</dbReference>
<feature type="transmembrane region" description="Helical" evidence="1">
    <location>
        <begin position="168"/>
        <end position="187"/>
    </location>
</feature>
<feature type="transmembrane region" description="Helical" evidence="1">
    <location>
        <begin position="295"/>
        <end position="318"/>
    </location>
</feature>
<evidence type="ECO:0000256" key="1">
    <source>
        <dbReference type="SAM" id="Phobius"/>
    </source>
</evidence>
<feature type="transmembrane region" description="Helical" evidence="1">
    <location>
        <begin position="115"/>
        <end position="134"/>
    </location>
</feature>
<name>D1QQA5_9BACT</name>
<dbReference type="HOGENOM" id="CLU_061343_0_0_10"/>
<organism evidence="3 4">
    <name type="scientific">Segatella oris F0302</name>
    <dbReference type="NCBI Taxonomy" id="649760"/>
    <lineage>
        <taxon>Bacteria</taxon>
        <taxon>Pseudomonadati</taxon>
        <taxon>Bacteroidota</taxon>
        <taxon>Bacteroidia</taxon>
        <taxon>Bacteroidales</taxon>
        <taxon>Prevotellaceae</taxon>
        <taxon>Segatella</taxon>
    </lineage>
</organism>
<keyword evidence="1" id="KW-1133">Transmembrane helix</keyword>
<evidence type="ECO:0000313" key="4">
    <source>
        <dbReference type="Proteomes" id="UP000004079"/>
    </source>
</evidence>
<feature type="domain" description="Acyltransferase 3" evidence="2">
    <location>
        <begin position="5"/>
        <end position="314"/>
    </location>
</feature>
<comment type="caution">
    <text evidence="3">The sequence shown here is derived from an EMBL/GenBank/DDBJ whole genome shotgun (WGS) entry which is preliminary data.</text>
</comment>
<feature type="transmembrane region" description="Helical" evidence="1">
    <location>
        <begin position="12"/>
        <end position="32"/>
    </location>
</feature>
<feature type="transmembrane region" description="Helical" evidence="1">
    <location>
        <begin position="258"/>
        <end position="275"/>
    </location>
</feature>
<dbReference type="AlphaFoldDB" id="D1QQA5"/>
<reference evidence="3 4" key="1">
    <citation type="submission" date="2009-11" db="EMBL/GenBank/DDBJ databases">
        <authorList>
            <person name="Weinstock G."/>
            <person name="Sodergren E."/>
            <person name="Clifton S."/>
            <person name="Fulton L."/>
            <person name="Fulton B."/>
            <person name="Courtney L."/>
            <person name="Fronick C."/>
            <person name="Harrison M."/>
            <person name="Strong C."/>
            <person name="Farmer C."/>
            <person name="Delahaunty K."/>
            <person name="Markovic C."/>
            <person name="Hall O."/>
            <person name="Minx P."/>
            <person name="Tomlinson C."/>
            <person name="Mitreva M."/>
            <person name="Nelson J."/>
            <person name="Hou S."/>
            <person name="Wollam A."/>
            <person name="Pepin K.H."/>
            <person name="Johnson M."/>
            <person name="Bhonagiri V."/>
            <person name="Nash W.E."/>
            <person name="Warren W."/>
            <person name="Chinwalla A."/>
            <person name="Mardis E.R."/>
            <person name="Wilson R.K."/>
        </authorList>
    </citation>
    <scope>NUCLEOTIDE SEQUENCE [LARGE SCALE GENOMIC DNA]</scope>
    <source>
        <strain evidence="3 4">F0302</strain>
    </source>
</reference>
<accession>D1QQA5</accession>
<keyword evidence="1" id="KW-0812">Transmembrane</keyword>
<protein>
    <recommendedName>
        <fullName evidence="2">Acyltransferase 3 domain-containing protein</fullName>
    </recommendedName>
</protein>
<dbReference type="EMBL" id="ACUZ02000023">
    <property type="protein sequence ID" value="EFB32311.1"/>
    <property type="molecule type" value="Genomic_DNA"/>
</dbReference>
<evidence type="ECO:0000313" key="3">
    <source>
        <dbReference type="EMBL" id="EFB32311.1"/>
    </source>
</evidence>
<feature type="transmembrane region" description="Helical" evidence="1">
    <location>
        <begin position="44"/>
        <end position="65"/>
    </location>
</feature>